<feature type="transmembrane region" description="Helical" evidence="1">
    <location>
        <begin position="32"/>
        <end position="52"/>
    </location>
</feature>
<evidence type="ECO:0000313" key="3">
    <source>
        <dbReference type="Proteomes" id="UP000031843"/>
    </source>
</evidence>
<protein>
    <submittedName>
        <fullName evidence="2">Uncharacterized protein</fullName>
    </submittedName>
</protein>
<dbReference type="RefSeq" id="WP_043346144.1">
    <property type="nucleotide sequence ID" value="NZ_CP010536.1"/>
</dbReference>
<keyword evidence="1" id="KW-0812">Transmembrane</keyword>
<accession>A0A0C4Y8R6</accession>
<keyword evidence="3" id="KW-1185">Reference proteome</keyword>
<dbReference type="EMBL" id="CP010536">
    <property type="protein sequence ID" value="AJG19375.1"/>
    <property type="molecule type" value="Genomic_DNA"/>
</dbReference>
<gene>
    <name evidence="2" type="ORF">RR42_m1980</name>
</gene>
<evidence type="ECO:0000313" key="2">
    <source>
        <dbReference type="EMBL" id="AJG19375.1"/>
    </source>
</evidence>
<dbReference type="OrthoDB" id="8968792at2"/>
<dbReference type="AlphaFoldDB" id="A0A0C4Y8R6"/>
<reference evidence="2 3" key="1">
    <citation type="journal article" date="2015" name="Genome Announc.">
        <title>Complete Genome Sequence of Cupriavidus basilensis 4G11, Isolated from the Oak Ridge Field Research Center Site.</title>
        <authorList>
            <person name="Ray J."/>
            <person name="Waters R.J."/>
            <person name="Skerker J.M."/>
            <person name="Kuehl J.V."/>
            <person name="Price M.N."/>
            <person name="Huang J."/>
            <person name="Chakraborty R."/>
            <person name="Arkin A.P."/>
            <person name="Deutschbauer A."/>
        </authorList>
    </citation>
    <scope>NUCLEOTIDE SEQUENCE [LARGE SCALE GENOMIC DNA]</scope>
    <source>
        <strain evidence="2">4G11</strain>
    </source>
</reference>
<evidence type="ECO:0000256" key="1">
    <source>
        <dbReference type="SAM" id="Phobius"/>
    </source>
</evidence>
<keyword evidence="1" id="KW-0472">Membrane</keyword>
<proteinExistence type="predicted"/>
<name>A0A0C4Y8R6_9BURK</name>
<sequence>MSISLLGFLVFEALWFFPFRKVFRTARFESGFEYLALIPIFGPLACVWILAFRPWPLKSRLVRTLAP</sequence>
<keyword evidence="1" id="KW-1133">Transmembrane helix</keyword>
<organism evidence="2 3">
    <name type="scientific">Cupriavidus basilensis</name>
    <dbReference type="NCBI Taxonomy" id="68895"/>
    <lineage>
        <taxon>Bacteria</taxon>
        <taxon>Pseudomonadati</taxon>
        <taxon>Pseudomonadota</taxon>
        <taxon>Betaproteobacteria</taxon>
        <taxon>Burkholderiales</taxon>
        <taxon>Burkholderiaceae</taxon>
        <taxon>Cupriavidus</taxon>
    </lineage>
</organism>
<dbReference type="Proteomes" id="UP000031843">
    <property type="component" value="Chromosome main"/>
</dbReference>
<dbReference type="KEGG" id="cbw:RR42_m1980"/>